<evidence type="ECO:0000259" key="5">
    <source>
        <dbReference type="SMART" id="SM00903"/>
    </source>
</evidence>
<evidence type="ECO:0000313" key="8">
    <source>
        <dbReference type="Proteomes" id="UP000037269"/>
    </source>
</evidence>
<dbReference type="EMBL" id="FNED01000035">
    <property type="protein sequence ID" value="SDK01024.1"/>
    <property type="molecule type" value="Genomic_DNA"/>
</dbReference>
<dbReference type="InterPro" id="IPR002563">
    <property type="entry name" value="Flavin_Rdtase-like_dom"/>
</dbReference>
<dbReference type="GO" id="GO:0010181">
    <property type="term" value="F:FMN binding"/>
    <property type="evidence" value="ECO:0007669"/>
    <property type="project" value="InterPro"/>
</dbReference>
<dbReference type="PANTHER" id="PTHR33798:SF5">
    <property type="entry name" value="FLAVIN REDUCTASE LIKE DOMAIN-CONTAINING PROTEIN"/>
    <property type="match status" value="1"/>
</dbReference>
<dbReference type="AlphaFoldDB" id="A0A0D1W3W8"/>
<evidence type="ECO:0000256" key="2">
    <source>
        <dbReference type="ARBA" id="ARBA00022630"/>
    </source>
</evidence>
<dbReference type="Pfam" id="PF01613">
    <property type="entry name" value="Flavin_Reduct"/>
    <property type="match status" value="1"/>
</dbReference>
<organism evidence="6 8">
    <name type="scientific">Aneurinibacillus migulanus</name>
    <name type="common">Bacillus migulanus</name>
    <dbReference type="NCBI Taxonomy" id="47500"/>
    <lineage>
        <taxon>Bacteria</taxon>
        <taxon>Bacillati</taxon>
        <taxon>Bacillota</taxon>
        <taxon>Bacilli</taxon>
        <taxon>Bacillales</taxon>
        <taxon>Paenibacillaceae</taxon>
        <taxon>Aneurinibacillus group</taxon>
        <taxon>Aneurinibacillus</taxon>
    </lineage>
</organism>
<evidence type="ECO:0000313" key="6">
    <source>
        <dbReference type="EMBL" id="KON90774.1"/>
    </source>
</evidence>
<comment type="cofactor">
    <cofactor evidence="1">
        <name>FMN</name>
        <dbReference type="ChEBI" id="CHEBI:58210"/>
    </cofactor>
</comment>
<gene>
    <name evidence="6" type="ORF">AF333_27410</name>
    <name evidence="7" type="ORF">SAMN04487909_13572</name>
</gene>
<dbReference type="SUPFAM" id="SSF50475">
    <property type="entry name" value="FMN-binding split barrel"/>
    <property type="match status" value="1"/>
</dbReference>
<feature type="domain" description="Flavin reductase like" evidence="5">
    <location>
        <begin position="19"/>
        <end position="175"/>
    </location>
</feature>
<dbReference type="EMBL" id="LGUG01000009">
    <property type="protein sequence ID" value="KON90774.1"/>
    <property type="molecule type" value="Genomic_DNA"/>
</dbReference>
<comment type="similarity">
    <text evidence="4">Belongs to the flavoredoxin family.</text>
</comment>
<evidence type="ECO:0000313" key="9">
    <source>
        <dbReference type="Proteomes" id="UP000182836"/>
    </source>
</evidence>
<dbReference type="GO" id="GO:0016646">
    <property type="term" value="F:oxidoreductase activity, acting on the CH-NH group of donors, NAD or NADP as acceptor"/>
    <property type="evidence" value="ECO:0007669"/>
    <property type="project" value="UniProtKB-ARBA"/>
</dbReference>
<reference evidence="7 9" key="2">
    <citation type="submission" date="2016-10" db="EMBL/GenBank/DDBJ databases">
        <authorList>
            <person name="de Groot N.N."/>
        </authorList>
    </citation>
    <scope>NUCLEOTIDE SEQUENCE [LARGE SCALE GENOMIC DNA]</scope>
    <source>
        <strain evidence="7 9">DSM 2895</strain>
    </source>
</reference>
<name>A0A0D1W3W8_ANEMI</name>
<proteinExistence type="inferred from homology"/>
<evidence type="ECO:0000256" key="3">
    <source>
        <dbReference type="ARBA" id="ARBA00022643"/>
    </source>
</evidence>
<dbReference type="PANTHER" id="PTHR33798">
    <property type="entry name" value="FLAVOPROTEIN OXYGENASE"/>
    <property type="match status" value="1"/>
</dbReference>
<keyword evidence="8" id="KW-1185">Reference proteome</keyword>
<dbReference type="SMART" id="SM00903">
    <property type="entry name" value="Flavin_Reduct"/>
    <property type="match status" value="1"/>
</dbReference>
<dbReference type="Proteomes" id="UP000182836">
    <property type="component" value="Unassembled WGS sequence"/>
</dbReference>
<protein>
    <submittedName>
        <fullName evidence="7">NADH-FMN oxidoreductase RutF, flavin reductase (DIM6/NTAB) family</fullName>
    </submittedName>
</protein>
<dbReference type="InterPro" id="IPR012349">
    <property type="entry name" value="Split_barrel_FMN-bd"/>
</dbReference>
<dbReference type="RefSeq" id="WP_043066213.1">
    <property type="nucleotide sequence ID" value="NZ_BJOA01000105.1"/>
</dbReference>
<keyword evidence="2" id="KW-0285">Flavoprotein</keyword>
<dbReference type="Proteomes" id="UP000037269">
    <property type="component" value="Unassembled WGS sequence"/>
</dbReference>
<dbReference type="Gene3D" id="2.30.110.10">
    <property type="entry name" value="Electron Transport, Fmn-binding Protein, Chain A"/>
    <property type="match status" value="1"/>
</dbReference>
<evidence type="ECO:0000256" key="1">
    <source>
        <dbReference type="ARBA" id="ARBA00001917"/>
    </source>
</evidence>
<dbReference type="OrthoDB" id="9794638at2"/>
<dbReference type="GeneID" id="42308859"/>
<reference evidence="6 8" key="1">
    <citation type="submission" date="2015-07" db="EMBL/GenBank/DDBJ databases">
        <title>Fjat-14205 dsm 2895.</title>
        <authorList>
            <person name="Liu B."/>
            <person name="Wang J."/>
            <person name="Zhu Y."/>
            <person name="Liu G."/>
            <person name="Chen Q."/>
            <person name="Chen Z."/>
            <person name="Lan J."/>
            <person name="Che J."/>
            <person name="Ge C."/>
            <person name="Shi H."/>
            <person name="Pan Z."/>
            <person name="Liu X."/>
        </authorList>
    </citation>
    <scope>NUCLEOTIDE SEQUENCE [LARGE SCALE GENOMIC DNA]</scope>
    <source>
        <strain evidence="6 8">DSM 2895</strain>
    </source>
</reference>
<evidence type="ECO:0000313" key="7">
    <source>
        <dbReference type="EMBL" id="SDK01024.1"/>
    </source>
</evidence>
<sequence>MNVEPSTLPWNEAYKLMIGSILPRPIAFVSTINEAGQANLAPFSFFTAISADPMLVCFSPMLRGTDGARKDTLNNIEATREFVINIVSEKIVKQMNDCAIEYPPDVDEFDAVGLTRQSSQIVKPPRVAESDVHLECVLHDVLHFGDKPGGGSLVIGQVVNIYVKDELYFDGKIDTVKLQPVGRMAGQVYTRAMADTFVLERKKQPTK</sequence>
<accession>A0A0D1W3W8</accession>
<dbReference type="STRING" id="47500.AF333_27410"/>
<dbReference type="PATRIC" id="fig|47500.12.peg.3195"/>
<keyword evidence="3" id="KW-0288">FMN</keyword>
<evidence type="ECO:0000256" key="4">
    <source>
        <dbReference type="ARBA" id="ARBA00038054"/>
    </source>
</evidence>